<comment type="caution">
    <text evidence="2">The sequence shown here is derived from an EMBL/GenBank/DDBJ whole genome shotgun (WGS) entry which is preliminary data.</text>
</comment>
<dbReference type="PIRSF" id="PIRSF028160">
    <property type="entry name" value="UCP028160"/>
    <property type="match status" value="1"/>
</dbReference>
<keyword evidence="1" id="KW-0732">Signal</keyword>
<keyword evidence="3" id="KW-1185">Reference proteome</keyword>
<proteinExistence type="predicted"/>
<evidence type="ECO:0000313" key="3">
    <source>
        <dbReference type="Proteomes" id="UP001139488"/>
    </source>
</evidence>
<name>A0A9X1WGM8_9VIBR</name>
<dbReference type="InterPro" id="IPR016872">
    <property type="entry name" value="UCP028160"/>
</dbReference>
<reference evidence="2" key="1">
    <citation type="submission" date="2021-11" db="EMBL/GenBank/DDBJ databases">
        <title>Vibrio ZSDE26 sp. nov. and Vibrio ZSDZ34 sp. nov., isolated from coastal seawater in Qingdao.</title>
        <authorList>
            <person name="Zhang P."/>
        </authorList>
    </citation>
    <scope>NUCLEOTIDE SEQUENCE</scope>
    <source>
        <strain evidence="2">ZSDZ34</strain>
    </source>
</reference>
<dbReference type="Proteomes" id="UP001139488">
    <property type="component" value="Unassembled WGS sequence"/>
</dbReference>
<dbReference type="PROSITE" id="PS51257">
    <property type="entry name" value="PROKAR_LIPOPROTEIN"/>
    <property type="match status" value="1"/>
</dbReference>
<feature type="signal peptide" evidence="1">
    <location>
        <begin position="1"/>
        <end position="24"/>
    </location>
</feature>
<protein>
    <submittedName>
        <fullName evidence="2">DUF1481 domain-containing protein</fullName>
    </submittedName>
</protein>
<dbReference type="InterPro" id="IPR010858">
    <property type="entry name" value="DUF1481"/>
</dbReference>
<organism evidence="2 3">
    <name type="scientific">Vibrio gelatinilyticus</name>
    <dbReference type="NCBI Taxonomy" id="2893468"/>
    <lineage>
        <taxon>Bacteria</taxon>
        <taxon>Pseudomonadati</taxon>
        <taxon>Pseudomonadota</taxon>
        <taxon>Gammaproteobacteria</taxon>
        <taxon>Vibrionales</taxon>
        <taxon>Vibrionaceae</taxon>
        <taxon>Vibrio</taxon>
    </lineage>
</organism>
<dbReference type="RefSeq" id="WP_244358320.1">
    <property type="nucleotide sequence ID" value="NZ_JAJNNZ010000013.1"/>
</dbReference>
<accession>A0A9X1WGM8</accession>
<sequence length="230" mass="26127">MKKILTLALITLTTVGCSSTPSPAVSQFSEYTGGQSLGDATSFYWLTERLTQPSRAADYVDMNDYGWYKSDYRWSSGNLREFVREGVQSDLAGGSISYRIHVRFNKDGEAIYQQYRRDSKVLPIKKEQLENYQRESAMLVERVKEQDRSGLELIQGHWDGETLATCTGIDFQKIKFEQTLPDFVVQRLSSVESYVAFLGSTRLTGARVEQLLMLSDGTTDCIERPNLIEK</sequence>
<evidence type="ECO:0000256" key="1">
    <source>
        <dbReference type="SAM" id="SignalP"/>
    </source>
</evidence>
<gene>
    <name evidence="2" type="ORF">LNL84_14700</name>
</gene>
<evidence type="ECO:0000313" key="2">
    <source>
        <dbReference type="EMBL" id="MCJ2378075.1"/>
    </source>
</evidence>
<feature type="chain" id="PRO_5040949973" evidence="1">
    <location>
        <begin position="25"/>
        <end position="230"/>
    </location>
</feature>
<dbReference type="AlphaFoldDB" id="A0A9X1WGM8"/>
<dbReference type="Pfam" id="PF07356">
    <property type="entry name" value="DUF1481"/>
    <property type="match status" value="1"/>
</dbReference>
<dbReference type="EMBL" id="JAJNNZ010000013">
    <property type="protein sequence ID" value="MCJ2378075.1"/>
    <property type="molecule type" value="Genomic_DNA"/>
</dbReference>